<evidence type="ECO:0000256" key="5">
    <source>
        <dbReference type="ARBA" id="ARBA00022989"/>
    </source>
</evidence>
<gene>
    <name evidence="10" type="ORF">DLAC_00910</name>
</gene>
<organism evidence="10 11">
    <name type="scientific">Tieghemostelium lacteum</name>
    <name type="common">Slime mold</name>
    <name type="synonym">Dictyostelium lacteum</name>
    <dbReference type="NCBI Taxonomy" id="361077"/>
    <lineage>
        <taxon>Eukaryota</taxon>
        <taxon>Amoebozoa</taxon>
        <taxon>Evosea</taxon>
        <taxon>Eumycetozoa</taxon>
        <taxon>Dictyostelia</taxon>
        <taxon>Dictyosteliales</taxon>
        <taxon>Raperosteliaceae</taxon>
        <taxon>Tieghemostelium</taxon>
    </lineage>
</organism>
<dbReference type="Proteomes" id="UP000076078">
    <property type="component" value="Unassembled WGS sequence"/>
</dbReference>
<feature type="transmembrane region" description="Helical" evidence="8">
    <location>
        <begin position="130"/>
        <end position="151"/>
    </location>
</feature>
<dbReference type="Gene3D" id="1.10.3430.10">
    <property type="entry name" value="Ammonium transporter AmtB like domains"/>
    <property type="match status" value="1"/>
</dbReference>
<keyword evidence="5 8" id="KW-1133">Transmembrane helix</keyword>
<dbReference type="STRING" id="361077.A0A152A7A2"/>
<dbReference type="FunFam" id="1.10.3430.10:FF:000008">
    <property type="entry name" value="Ammonium transporter"/>
    <property type="match status" value="1"/>
</dbReference>
<feature type="transmembrane region" description="Helical" evidence="8">
    <location>
        <begin position="100"/>
        <end position="118"/>
    </location>
</feature>
<name>A0A152A7A2_TIELA</name>
<reference evidence="10 11" key="1">
    <citation type="submission" date="2015-12" db="EMBL/GenBank/DDBJ databases">
        <title>Dictyostelia acquired genes for synthesis and detection of signals that induce cell-type specialization by lateral gene transfer from prokaryotes.</title>
        <authorList>
            <person name="Gloeckner G."/>
            <person name="Schaap P."/>
        </authorList>
    </citation>
    <scope>NUCLEOTIDE SEQUENCE [LARGE SCALE GENOMIC DNA]</scope>
    <source>
        <strain evidence="10 11">TK</strain>
    </source>
</reference>
<feature type="transmembrane region" description="Helical" evidence="8">
    <location>
        <begin position="331"/>
        <end position="349"/>
    </location>
</feature>
<feature type="transmembrane region" description="Helical" evidence="8">
    <location>
        <begin position="20"/>
        <end position="44"/>
    </location>
</feature>
<evidence type="ECO:0000256" key="1">
    <source>
        <dbReference type="ARBA" id="ARBA00004141"/>
    </source>
</evidence>
<feature type="transmembrane region" description="Helical" evidence="8">
    <location>
        <begin position="210"/>
        <end position="227"/>
    </location>
</feature>
<dbReference type="PANTHER" id="PTHR11730:SF6">
    <property type="entry name" value="AMMONIUM TRANSPORTER"/>
    <property type="match status" value="1"/>
</dbReference>
<evidence type="ECO:0000313" key="11">
    <source>
        <dbReference type="Proteomes" id="UP000076078"/>
    </source>
</evidence>
<dbReference type="PROSITE" id="PS01219">
    <property type="entry name" value="AMMONIUM_TRANSP"/>
    <property type="match status" value="1"/>
</dbReference>
<dbReference type="InterPro" id="IPR001905">
    <property type="entry name" value="Ammonium_transpt"/>
</dbReference>
<evidence type="ECO:0000256" key="8">
    <source>
        <dbReference type="RuleBase" id="RU362002"/>
    </source>
</evidence>
<evidence type="ECO:0000256" key="7">
    <source>
        <dbReference type="ARBA" id="ARBA00023177"/>
    </source>
</evidence>
<dbReference type="FunCoup" id="A0A152A7A2">
    <property type="interactions" value="1"/>
</dbReference>
<dbReference type="Pfam" id="PF00909">
    <property type="entry name" value="Ammonium_transp"/>
    <property type="match status" value="1"/>
</dbReference>
<dbReference type="OMA" id="FNAGSWL"/>
<dbReference type="SUPFAM" id="SSF111352">
    <property type="entry name" value="Ammonium transporter"/>
    <property type="match status" value="1"/>
</dbReference>
<accession>A0A152A7A2</accession>
<dbReference type="NCBIfam" id="TIGR00836">
    <property type="entry name" value="amt"/>
    <property type="match status" value="1"/>
</dbReference>
<dbReference type="PANTHER" id="PTHR11730">
    <property type="entry name" value="AMMONIUM TRANSPORTER"/>
    <property type="match status" value="1"/>
</dbReference>
<evidence type="ECO:0000313" key="10">
    <source>
        <dbReference type="EMBL" id="KYR02110.1"/>
    </source>
</evidence>
<dbReference type="GO" id="GO:0005886">
    <property type="term" value="C:plasma membrane"/>
    <property type="evidence" value="ECO:0007669"/>
    <property type="project" value="UniProtKB-SubCell"/>
</dbReference>
<feature type="transmembrane region" description="Helical" evidence="8">
    <location>
        <begin position="277"/>
        <end position="295"/>
    </location>
</feature>
<feature type="transmembrane region" description="Helical" evidence="8">
    <location>
        <begin position="376"/>
        <end position="400"/>
    </location>
</feature>
<feature type="transmembrane region" description="Helical" evidence="8">
    <location>
        <begin position="56"/>
        <end position="80"/>
    </location>
</feature>
<dbReference type="GO" id="GO:0097272">
    <property type="term" value="P:ammonium homeostasis"/>
    <property type="evidence" value="ECO:0007669"/>
    <property type="project" value="TreeGrafter"/>
</dbReference>
<keyword evidence="3 8" id="KW-0813">Transport</keyword>
<dbReference type="InterPro" id="IPR029020">
    <property type="entry name" value="Ammonium/urea_transptr"/>
</dbReference>
<protein>
    <recommendedName>
        <fullName evidence="8">Ammonium transporter</fullName>
    </recommendedName>
</protein>
<dbReference type="InParanoid" id="A0A152A7A2"/>
<feature type="transmembrane region" description="Helical" evidence="8">
    <location>
        <begin position="247"/>
        <end position="265"/>
    </location>
</feature>
<evidence type="ECO:0000256" key="4">
    <source>
        <dbReference type="ARBA" id="ARBA00022692"/>
    </source>
</evidence>
<dbReference type="InterPro" id="IPR018047">
    <property type="entry name" value="Ammonium_transpt_CS"/>
</dbReference>
<dbReference type="AlphaFoldDB" id="A0A152A7A2"/>
<evidence type="ECO:0000259" key="9">
    <source>
        <dbReference type="Pfam" id="PF00909"/>
    </source>
</evidence>
<dbReference type="InterPro" id="IPR024041">
    <property type="entry name" value="NH4_transpt_AmtB-like_dom"/>
</dbReference>
<proteinExistence type="inferred from homology"/>
<keyword evidence="7 8" id="KW-0924">Ammonia transport</keyword>
<evidence type="ECO:0000256" key="3">
    <source>
        <dbReference type="ARBA" id="ARBA00022448"/>
    </source>
</evidence>
<feature type="transmembrane region" description="Helical" evidence="8">
    <location>
        <begin position="301"/>
        <end position="319"/>
    </location>
</feature>
<evidence type="ECO:0000256" key="6">
    <source>
        <dbReference type="ARBA" id="ARBA00023136"/>
    </source>
</evidence>
<dbReference type="OrthoDB" id="534912at2759"/>
<dbReference type="GO" id="GO:0008519">
    <property type="term" value="F:ammonium channel activity"/>
    <property type="evidence" value="ECO:0007669"/>
    <property type="project" value="InterPro"/>
</dbReference>
<feature type="domain" description="Ammonium transporter AmtB-like" evidence="9">
    <location>
        <begin position="21"/>
        <end position="428"/>
    </location>
</feature>
<dbReference type="EMBL" id="LODT01000004">
    <property type="protein sequence ID" value="KYR02110.1"/>
    <property type="molecule type" value="Genomic_DNA"/>
</dbReference>
<sequence length="434" mass="47016">MEYLDKNATTSSLESIVDDFWVLNATYLVFYMQAGFCLLEAGVVRAKNAKSIIIKSIIDTAIGSLIYWAIGFAFAFGYSSKVGNSFIGTSYFFLINYKNLSFFTFQWSFCVISCKIVSGSLAERVHINSCLIYTCVMSSIIHPIVSHWVWAEYGWLRNIGENGIIDFSGGIVVHVVGGSVGLVGAYLVGPRIGRFDADSGKPRPLPGHSITLYTLGAFIIWYGFYGFNTGSTLGLTGGRVLIAAKSSVTMTITATSSCATTLLAIKIKSGKYDVSKSVNGLLGGLVASAAVCAVIEPWAAFVIGCINAFVYLGGSNLLLKLRIDDPLDSSAIHFGCGIWGTLAVGFFSTKNDISVILRRETVTVYGLLNGGGFQQLGIQILGIVVVSIWCLFMATVLFTIMKRFNMLRIDPTRELMGIDMNQHGGPAYPNFQNV</sequence>
<comment type="subcellular location">
    <subcellularLocation>
        <location evidence="8">Cell membrane</location>
        <topology evidence="8">Multi-pass membrane protein</topology>
    </subcellularLocation>
    <subcellularLocation>
        <location evidence="1">Membrane</location>
        <topology evidence="1">Multi-pass membrane protein</topology>
    </subcellularLocation>
</comment>
<keyword evidence="11" id="KW-1185">Reference proteome</keyword>
<comment type="caution">
    <text evidence="10">The sequence shown here is derived from an EMBL/GenBank/DDBJ whole genome shotgun (WGS) entry which is preliminary data.</text>
</comment>
<keyword evidence="6 8" id="KW-0472">Membrane</keyword>
<comment type="similarity">
    <text evidence="2 8">Belongs to the ammonia transporter channel (TC 1.A.11.2) family.</text>
</comment>
<feature type="transmembrane region" description="Helical" evidence="8">
    <location>
        <begin position="171"/>
        <end position="189"/>
    </location>
</feature>
<keyword evidence="4 8" id="KW-0812">Transmembrane</keyword>
<evidence type="ECO:0000256" key="2">
    <source>
        <dbReference type="ARBA" id="ARBA00005887"/>
    </source>
</evidence>